<dbReference type="PATRIC" id="fig|665952.3.peg.364"/>
<keyword evidence="2" id="KW-1185">Reference proteome</keyword>
<dbReference type="Proteomes" id="UP000011747">
    <property type="component" value="Unassembled WGS sequence"/>
</dbReference>
<evidence type="ECO:0000313" key="1">
    <source>
        <dbReference type="EMBL" id="EHL79413.1"/>
    </source>
</evidence>
<dbReference type="EMBL" id="ACWF01000014">
    <property type="protein sequence ID" value="EHL79413.1"/>
    <property type="molecule type" value="Genomic_DNA"/>
</dbReference>
<gene>
    <name evidence="1" type="ORF">HMPREF1015_01227</name>
</gene>
<comment type="caution">
    <text evidence="1">The sequence shown here is derived from an EMBL/GenBank/DDBJ whole genome shotgun (WGS) entry which is preliminary data.</text>
</comment>
<protein>
    <submittedName>
        <fullName evidence="1">Uncharacterized protein</fullName>
    </submittedName>
</protein>
<dbReference type="AlphaFoldDB" id="G9QHG8"/>
<dbReference type="HOGENOM" id="CLU_2912940_0_0_9"/>
<sequence>MENTYLDGTENGRTYILVKADWESKITADIVRGKGKQHEPACFFQLIGIGDPRFKRTKKEC</sequence>
<proteinExistence type="predicted"/>
<evidence type="ECO:0000313" key="2">
    <source>
        <dbReference type="Proteomes" id="UP000011747"/>
    </source>
</evidence>
<accession>G9QHG8</accession>
<name>G9QHG8_9BACI</name>
<organism evidence="1 2">
    <name type="scientific">Bacillus smithii 7_3_47FAA</name>
    <dbReference type="NCBI Taxonomy" id="665952"/>
    <lineage>
        <taxon>Bacteria</taxon>
        <taxon>Bacillati</taxon>
        <taxon>Bacillota</taxon>
        <taxon>Bacilli</taxon>
        <taxon>Bacillales</taxon>
        <taxon>Bacillaceae</taxon>
        <taxon>Bacillus</taxon>
    </lineage>
</organism>
<reference evidence="1 2" key="1">
    <citation type="submission" date="2011-09" db="EMBL/GenBank/DDBJ databases">
        <title>The Genome Sequence of Bacillus smithii 7_3_47FAA.</title>
        <authorList>
            <consortium name="The Broad Institute Genome Sequencing Platform"/>
            <person name="Earl A."/>
            <person name="Ward D."/>
            <person name="Feldgarden M."/>
            <person name="Gevers D."/>
            <person name="Daigneault M."/>
            <person name="Strauss J."/>
            <person name="Allen-Vercoe E."/>
            <person name="Young S.K."/>
            <person name="Zeng Q."/>
            <person name="Gargeya S."/>
            <person name="Fitzgerald M."/>
            <person name="Haas B."/>
            <person name="Abouelleil A."/>
            <person name="Alvarado L."/>
            <person name="Arachchi H.M."/>
            <person name="Berlin A."/>
            <person name="Brown A."/>
            <person name="Chapman S.B."/>
            <person name="Chen Z."/>
            <person name="Dunbar C."/>
            <person name="Freedman E."/>
            <person name="Gearin G."/>
            <person name="Goldberg J."/>
            <person name="Griggs A."/>
            <person name="Gujja S."/>
            <person name="Heiman D."/>
            <person name="Howarth C."/>
            <person name="Larson L."/>
            <person name="Lui A."/>
            <person name="MacDonald P.J.P."/>
            <person name="Montmayeur A."/>
            <person name="Murphy C."/>
            <person name="Neiman D."/>
            <person name="Pearson M."/>
            <person name="Priest M."/>
            <person name="Roberts A."/>
            <person name="Saif S."/>
            <person name="Shea T."/>
            <person name="Shenoy N."/>
            <person name="Sisk P."/>
            <person name="Stolte C."/>
            <person name="Sykes S."/>
            <person name="Wortman J."/>
            <person name="Nusbaum C."/>
            <person name="Birren B."/>
        </authorList>
    </citation>
    <scope>NUCLEOTIDE SEQUENCE [LARGE SCALE GENOMIC DNA]</scope>
    <source>
        <strain evidence="1 2">7_3_47FAA</strain>
    </source>
</reference>